<dbReference type="Proteomes" id="UP001066276">
    <property type="component" value="Chromosome 1_2"/>
</dbReference>
<sequence length="153" mass="17089">MQGFAGPAHPGRSSRRCAQAWRSWREAVLSGHGSLLFCLVSFATAPRRQGRRQGLGQKHSVNIVKERGDDYSEDEGEEEGIEVLTIADVVGVIREGYMPPKCFVKINDKEVEVWADSCSPYTIINEQMWNELGIVEMFLPEIEPEGYCGGKLT</sequence>
<keyword evidence="2" id="KW-1185">Reference proteome</keyword>
<name>A0AAV7W5L6_PLEWA</name>
<comment type="caution">
    <text evidence="1">The sequence shown here is derived from an EMBL/GenBank/DDBJ whole genome shotgun (WGS) entry which is preliminary data.</text>
</comment>
<dbReference type="AlphaFoldDB" id="A0AAV7W5L6"/>
<dbReference type="EMBL" id="JANPWB010000002">
    <property type="protein sequence ID" value="KAJ1209285.1"/>
    <property type="molecule type" value="Genomic_DNA"/>
</dbReference>
<evidence type="ECO:0000313" key="2">
    <source>
        <dbReference type="Proteomes" id="UP001066276"/>
    </source>
</evidence>
<accession>A0AAV7W5L6</accession>
<protein>
    <submittedName>
        <fullName evidence="1">Uncharacterized protein</fullName>
    </submittedName>
</protein>
<proteinExistence type="predicted"/>
<evidence type="ECO:0000313" key="1">
    <source>
        <dbReference type="EMBL" id="KAJ1209285.1"/>
    </source>
</evidence>
<gene>
    <name evidence="1" type="ORF">NDU88_004663</name>
</gene>
<reference evidence="1" key="1">
    <citation type="journal article" date="2022" name="bioRxiv">
        <title>Sequencing and chromosome-scale assembly of the giantPleurodeles waltlgenome.</title>
        <authorList>
            <person name="Brown T."/>
            <person name="Elewa A."/>
            <person name="Iarovenko S."/>
            <person name="Subramanian E."/>
            <person name="Araus A.J."/>
            <person name="Petzold A."/>
            <person name="Susuki M."/>
            <person name="Suzuki K.-i.T."/>
            <person name="Hayashi T."/>
            <person name="Toyoda A."/>
            <person name="Oliveira C."/>
            <person name="Osipova E."/>
            <person name="Leigh N.D."/>
            <person name="Simon A."/>
            <person name="Yun M.H."/>
        </authorList>
    </citation>
    <scope>NUCLEOTIDE SEQUENCE</scope>
    <source>
        <strain evidence="1">20211129_DDA</strain>
        <tissue evidence="1">Liver</tissue>
    </source>
</reference>
<organism evidence="1 2">
    <name type="scientific">Pleurodeles waltl</name>
    <name type="common">Iberian ribbed newt</name>
    <dbReference type="NCBI Taxonomy" id="8319"/>
    <lineage>
        <taxon>Eukaryota</taxon>
        <taxon>Metazoa</taxon>
        <taxon>Chordata</taxon>
        <taxon>Craniata</taxon>
        <taxon>Vertebrata</taxon>
        <taxon>Euteleostomi</taxon>
        <taxon>Amphibia</taxon>
        <taxon>Batrachia</taxon>
        <taxon>Caudata</taxon>
        <taxon>Salamandroidea</taxon>
        <taxon>Salamandridae</taxon>
        <taxon>Pleurodelinae</taxon>
        <taxon>Pleurodeles</taxon>
    </lineage>
</organism>